<sequence length="97" mass="9940">MASLCMVLGIEIVEKSASGEVSATMTGDYDMVIVSCQGCGRCTASGVEGATLPPRQCHGQSRGALSPIAYRVSWLGSNYDPATVPMALSPSTVADGL</sequence>
<evidence type="ECO:0000313" key="1">
    <source>
        <dbReference type="EMBL" id="KAI3757887.1"/>
    </source>
</evidence>
<evidence type="ECO:0000313" key="2">
    <source>
        <dbReference type="Proteomes" id="UP001055879"/>
    </source>
</evidence>
<organism evidence="1 2">
    <name type="scientific">Arctium lappa</name>
    <name type="common">Greater burdock</name>
    <name type="synonym">Lappa major</name>
    <dbReference type="NCBI Taxonomy" id="4217"/>
    <lineage>
        <taxon>Eukaryota</taxon>
        <taxon>Viridiplantae</taxon>
        <taxon>Streptophyta</taxon>
        <taxon>Embryophyta</taxon>
        <taxon>Tracheophyta</taxon>
        <taxon>Spermatophyta</taxon>
        <taxon>Magnoliopsida</taxon>
        <taxon>eudicotyledons</taxon>
        <taxon>Gunneridae</taxon>
        <taxon>Pentapetalae</taxon>
        <taxon>asterids</taxon>
        <taxon>campanulids</taxon>
        <taxon>Asterales</taxon>
        <taxon>Asteraceae</taxon>
        <taxon>Carduoideae</taxon>
        <taxon>Cardueae</taxon>
        <taxon>Arctiinae</taxon>
        <taxon>Arctium</taxon>
    </lineage>
</organism>
<dbReference type="EMBL" id="CM042048">
    <property type="protein sequence ID" value="KAI3757887.1"/>
    <property type="molecule type" value="Genomic_DNA"/>
</dbReference>
<reference evidence="2" key="1">
    <citation type="journal article" date="2022" name="Mol. Ecol. Resour.">
        <title>The genomes of chicory, endive, great burdock and yacon provide insights into Asteraceae palaeo-polyploidization history and plant inulin production.</title>
        <authorList>
            <person name="Fan W."/>
            <person name="Wang S."/>
            <person name="Wang H."/>
            <person name="Wang A."/>
            <person name="Jiang F."/>
            <person name="Liu H."/>
            <person name="Zhao H."/>
            <person name="Xu D."/>
            <person name="Zhang Y."/>
        </authorList>
    </citation>
    <scope>NUCLEOTIDE SEQUENCE [LARGE SCALE GENOMIC DNA]</scope>
    <source>
        <strain evidence="2">cv. Niubang</strain>
    </source>
</reference>
<accession>A0ACB9EHF8</accession>
<gene>
    <name evidence="1" type="ORF">L6452_05431</name>
</gene>
<protein>
    <submittedName>
        <fullName evidence="1">Uncharacterized protein</fullName>
    </submittedName>
</protein>
<proteinExistence type="predicted"/>
<dbReference type="Proteomes" id="UP001055879">
    <property type="component" value="Linkage Group LG02"/>
</dbReference>
<comment type="caution">
    <text evidence="1">The sequence shown here is derived from an EMBL/GenBank/DDBJ whole genome shotgun (WGS) entry which is preliminary data.</text>
</comment>
<reference evidence="1 2" key="2">
    <citation type="journal article" date="2022" name="Mol. Ecol. Resour.">
        <title>The genomes of chicory, endive, great burdock and yacon provide insights into Asteraceae paleo-polyploidization history and plant inulin production.</title>
        <authorList>
            <person name="Fan W."/>
            <person name="Wang S."/>
            <person name="Wang H."/>
            <person name="Wang A."/>
            <person name="Jiang F."/>
            <person name="Liu H."/>
            <person name="Zhao H."/>
            <person name="Xu D."/>
            <person name="Zhang Y."/>
        </authorList>
    </citation>
    <scope>NUCLEOTIDE SEQUENCE [LARGE SCALE GENOMIC DNA]</scope>
    <source>
        <strain evidence="2">cv. Niubang</strain>
    </source>
</reference>
<name>A0ACB9EHF8_ARCLA</name>
<keyword evidence="2" id="KW-1185">Reference proteome</keyword>